<evidence type="ECO:0000313" key="1">
    <source>
        <dbReference type="EMBL" id="ALN60822.1"/>
    </source>
</evidence>
<dbReference type="PATRIC" id="fig|69.6.peg.5395"/>
<dbReference type="KEGG" id="lez:GLE_5481"/>
<gene>
    <name evidence="1" type="ORF">GLE_5481</name>
</gene>
<organism evidence="1 2">
    <name type="scientific">Lysobacter enzymogenes</name>
    <dbReference type="NCBI Taxonomy" id="69"/>
    <lineage>
        <taxon>Bacteria</taxon>
        <taxon>Pseudomonadati</taxon>
        <taxon>Pseudomonadota</taxon>
        <taxon>Gammaproteobacteria</taxon>
        <taxon>Lysobacterales</taxon>
        <taxon>Lysobacteraceae</taxon>
        <taxon>Lysobacter</taxon>
    </lineage>
</organism>
<evidence type="ECO:0000313" key="2">
    <source>
        <dbReference type="Proteomes" id="UP000061569"/>
    </source>
</evidence>
<protein>
    <submittedName>
        <fullName evidence="1">Uncharacterized protein</fullName>
    </submittedName>
</protein>
<accession>A0A0S2DQC0</accession>
<reference evidence="1 2" key="1">
    <citation type="submission" date="2015-11" db="EMBL/GenBank/DDBJ databases">
        <title>Genome sequences of Lysobacter enzymogenes strain C3 and Lysobacter antibioticus ATCC 29479.</title>
        <authorList>
            <person name="Kobayashi D.Y."/>
        </authorList>
    </citation>
    <scope>NUCLEOTIDE SEQUENCE [LARGE SCALE GENOMIC DNA]</scope>
    <source>
        <strain evidence="1 2">C3</strain>
    </source>
</reference>
<name>A0A0S2DQC0_LYSEN</name>
<dbReference type="EMBL" id="CP013140">
    <property type="protein sequence ID" value="ALN60822.1"/>
    <property type="molecule type" value="Genomic_DNA"/>
</dbReference>
<proteinExistence type="predicted"/>
<dbReference type="AlphaFoldDB" id="A0A0S2DQC0"/>
<dbReference type="Proteomes" id="UP000061569">
    <property type="component" value="Chromosome"/>
</dbReference>
<sequence length="114" mass="12343">MSNAVVTCYVDTFAVDVPEAFTCFSTWKPGKATNPTNAYFQVVGLGQGNYSYAWLDVETNTVPANCGNQSLCRKSIATETRNDGEATLRVTITDLDTGESKSAQATAFYNDGYN</sequence>